<dbReference type="KEGG" id="broo:brsh051_02930"/>
<dbReference type="InterPro" id="IPR026881">
    <property type="entry name" value="WYL_dom"/>
</dbReference>
<dbReference type="Proteomes" id="UP001431656">
    <property type="component" value="Chromosome"/>
</dbReference>
<dbReference type="PANTHER" id="PTHR34580:SF3">
    <property type="entry name" value="PROTEIN PAFB"/>
    <property type="match status" value="1"/>
</dbReference>
<organism evidence="3 4">
    <name type="scientific">Brooklawnia propionicigenes</name>
    <dbReference type="NCBI Taxonomy" id="3041175"/>
    <lineage>
        <taxon>Bacteria</taxon>
        <taxon>Bacillati</taxon>
        <taxon>Actinomycetota</taxon>
        <taxon>Actinomycetes</taxon>
        <taxon>Propionibacteriales</taxon>
        <taxon>Propionibacteriaceae</taxon>
        <taxon>Brooklawnia</taxon>
    </lineage>
</organism>
<dbReference type="EMBL" id="AP028056">
    <property type="protein sequence ID" value="BEH01012.1"/>
    <property type="molecule type" value="Genomic_DNA"/>
</dbReference>
<evidence type="ECO:0000313" key="3">
    <source>
        <dbReference type="EMBL" id="BEH01012.1"/>
    </source>
</evidence>
<feature type="domain" description="WYL" evidence="1">
    <location>
        <begin position="146"/>
        <end position="205"/>
    </location>
</feature>
<keyword evidence="4" id="KW-1185">Reference proteome</keyword>
<dbReference type="Pfam" id="PF13280">
    <property type="entry name" value="WYL"/>
    <property type="match status" value="1"/>
</dbReference>
<dbReference type="InterPro" id="IPR057727">
    <property type="entry name" value="WCX_dom"/>
</dbReference>
<proteinExistence type="predicted"/>
<dbReference type="RefSeq" id="WP_286266899.1">
    <property type="nucleotide sequence ID" value="NZ_AP028056.1"/>
</dbReference>
<dbReference type="AlphaFoldDB" id="A0AAN0K8F6"/>
<protein>
    <submittedName>
        <fullName evidence="3">WYL domain-containing protein</fullName>
    </submittedName>
</protein>
<dbReference type="PROSITE" id="PS52050">
    <property type="entry name" value="WYL"/>
    <property type="match status" value="1"/>
</dbReference>
<name>A0AAN0K8F6_9ACTN</name>
<dbReference type="InterPro" id="IPR051534">
    <property type="entry name" value="CBASS_pafABC_assoc_protein"/>
</dbReference>
<sequence length="327" mass="36121">MAARKTERLVNLTILLLSSRRFVPREKIRETVEGYRGLGDESFNRAFERDKDELRAMGIPVETGSDERFFDDEPGYRIVRTDFELPPIEFTGEEAMVLGLAATVWQQASVADQTSHALAKLRAAGVDPDPSRLRALAPRLSAREAAFDPLWQAMIDRQTAQFDYKSGQRRTVQPWRLVLRNNSTYLLAFDCDRQAPRMFKLSRISGTVSTIGRPGAFVPPDDAALSGHVDALIPKSDLEVVLAIRTERAPALRRRAEQVASSIELPAGFEAYRLQLNAANAVAEIASHGADVIVLEPAGLRAGVLDQLREVVAAHADTPLRAVGEQP</sequence>
<dbReference type="PANTHER" id="PTHR34580">
    <property type="match status" value="1"/>
</dbReference>
<evidence type="ECO:0000313" key="4">
    <source>
        <dbReference type="Proteomes" id="UP001431656"/>
    </source>
</evidence>
<feature type="domain" description="WCX" evidence="2">
    <location>
        <begin position="238"/>
        <end position="311"/>
    </location>
</feature>
<gene>
    <name evidence="3" type="ORF">brsh051_02930</name>
</gene>
<dbReference type="Pfam" id="PF25583">
    <property type="entry name" value="WCX"/>
    <property type="match status" value="1"/>
</dbReference>
<evidence type="ECO:0000259" key="1">
    <source>
        <dbReference type="Pfam" id="PF13280"/>
    </source>
</evidence>
<reference evidence="3" key="1">
    <citation type="journal article" date="2024" name="Int. J. Syst. Evol. Microbiol.">
        <title>Brooklawnia propionicigenes sp. nov., a facultatively anaerobic, propionate-producing bacterium isolated from a methanogenic reactor treating waste from cattle farms.</title>
        <authorList>
            <person name="Akita Y."/>
            <person name="Ueki A."/>
            <person name="Tonouchi A."/>
            <person name="Sugawara Y."/>
            <person name="Honma S."/>
            <person name="Kaku N."/>
            <person name="Ueki K."/>
        </authorList>
    </citation>
    <scope>NUCLEOTIDE SEQUENCE</scope>
    <source>
        <strain evidence="3">SH051</strain>
    </source>
</reference>
<accession>A0AAN0K8F6</accession>
<evidence type="ECO:0000259" key="2">
    <source>
        <dbReference type="Pfam" id="PF25583"/>
    </source>
</evidence>